<name>A0A841HKM4_9GAMM</name>
<organism evidence="2 3">
    <name type="scientific">Povalibacter uvarum</name>
    <dbReference type="NCBI Taxonomy" id="732238"/>
    <lineage>
        <taxon>Bacteria</taxon>
        <taxon>Pseudomonadati</taxon>
        <taxon>Pseudomonadota</taxon>
        <taxon>Gammaproteobacteria</taxon>
        <taxon>Steroidobacterales</taxon>
        <taxon>Steroidobacteraceae</taxon>
        <taxon>Povalibacter</taxon>
    </lineage>
</organism>
<reference evidence="2 3" key="1">
    <citation type="submission" date="2020-08" db="EMBL/GenBank/DDBJ databases">
        <title>Genomic Encyclopedia of Type Strains, Phase IV (KMG-IV): sequencing the most valuable type-strain genomes for metagenomic binning, comparative biology and taxonomic classification.</title>
        <authorList>
            <person name="Goeker M."/>
        </authorList>
    </citation>
    <scope>NUCLEOTIDE SEQUENCE [LARGE SCALE GENOMIC DNA]</scope>
    <source>
        <strain evidence="2 3">DSM 26723</strain>
    </source>
</reference>
<evidence type="ECO:0000313" key="2">
    <source>
        <dbReference type="EMBL" id="MBB6093751.1"/>
    </source>
</evidence>
<dbReference type="RefSeq" id="WP_184332433.1">
    <property type="nucleotide sequence ID" value="NZ_JACHHZ010000003.1"/>
</dbReference>
<keyword evidence="1" id="KW-0732">Signal</keyword>
<keyword evidence="3" id="KW-1185">Reference proteome</keyword>
<dbReference type="EMBL" id="JACHHZ010000003">
    <property type="protein sequence ID" value="MBB6093751.1"/>
    <property type="molecule type" value="Genomic_DNA"/>
</dbReference>
<dbReference type="AlphaFoldDB" id="A0A841HKM4"/>
<dbReference type="Proteomes" id="UP000588068">
    <property type="component" value="Unassembled WGS sequence"/>
</dbReference>
<evidence type="ECO:0000256" key="1">
    <source>
        <dbReference type="SAM" id="SignalP"/>
    </source>
</evidence>
<feature type="signal peptide" evidence="1">
    <location>
        <begin position="1"/>
        <end position="25"/>
    </location>
</feature>
<sequence length="211" mass="23177">MRKMVALLGVALLVAGAFALPQALAEEDLGLSGQIRHARVVRYHIEGVYKRWVAITPRDTASEGNVSDRVTIDFDWDLRASKFVEAPKIANIRTLVSGFRNLHAPCKAPVLKGEFEFLDAKEVIVEEGRSPAVVGLRTYPPAELALRCPESLVLSPAEGAQEAVKLTLAVPKRVLHALVTPDPSMSVSEDRKSITLVSNDWVWTYTPVVVR</sequence>
<evidence type="ECO:0000313" key="3">
    <source>
        <dbReference type="Proteomes" id="UP000588068"/>
    </source>
</evidence>
<gene>
    <name evidence="2" type="ORF">HNQ60_002632</name>
</gene>
<accession>A0A841HKM4</accession>
<protein>
    <submittedName>
        <fullName evidence="2">Uncharacterized protein</fullName>
    </submittedName>
</protein>
<proteinExistence type="predicted"/>
<comment type="caution">
    <text evidence="2">The sequence shown here is derived from an EMBL/GenBank/DDBJ whole genome shotgun (WGS) entry which is preliminary data.</text>
</comment>
<feature type="chain" id="PRO_5033009131" evidence="1">
    <location>
        <begin position="26"/>
        <end position="211"/>
    </location>
</feature>